<dbReference type="PANTHER" id="PTHR43420">
    <property type="entry name" value="ACETYLTRANSFERASE"/>
    <property type="match status" value="1"/>
</dbReference>
<dbReference type="OrthoDB" id="7205533at2"/>
<sequence length="159" mass="18653">MVALSRETFQATFEDSNTEENMQKFLDGHYNRDRLLRELETPGSFFYFVYEDGQLAGYMKLNVNTAQSERVDDNGLEVERIYLKKDFQGRGIGSQLLDYAEAQARKWHKHAIWLGVWEHNEKAKDVYAHKGYQKIGQHEFVVGDDHQIDYLFKKNLLLG</sequence>
<comment type="caution">
    <text evidence="4">The sequence shown here is derived from an EMBL/GenBank/DDBJ whole genome shotgun (WGS) entry which is preliminary data.</text>
</comment>
<keyword evidence="1 4" id="KW-0808">Transferase</keyword>
<dbReference type="SUPFAM" id="SSF55729">
    <property type="entry name" value="Acyl-CoA N-acyltransferases (Nat)"/>
    <property type="match status" value="1"/>
</dbReference>
<dbReference type="InterPro" id="IPR000182">
    <property type="entry name" value="GNAT_dom"/>
</dbReference>
<dbReference type="InterPro" id="IPR050680">
    <property type="entry name" value="YpeA/RimI_acetyltransf"/>
</dbReference>
<reference evidence="4 5" key="1">
    <citation type="submission" date="2019-08" db="EMBL/GenBank/DDBJ databases">
        <title>In-depth cultivation of the pig gut microbiome towards novel bacterial diversity and tailored functional studies.</title>
        <authorList>
            <person name="Wylensek D."/>
            <person name="Hitch T.C.A."/>
            <person name="Clavel T."/>
        </authorList>
    </citation>
    <scope>NUCLEOTIDE SEQUENCE [LARGE SCALE GENOMIC DNA]</scope>
    <source>
        <strain evidence="4 5">Bifido-178-WT-2B</strain>
    </source>
</reference>
<dbReference type="PANTHER" id="PTHR43420:SF47">
    <property type="entry name" value="N-ACETYLTRANSFERASE DOMAIN-CONTAINING PROTEIN"/>
    <property type="match status" value="1"/>
</dbReference>
<keyword evidence="2" id="KW-0012">Acyltransferase</keyword>
<dbReference type="AlphaFoldDB" id="A0A6A8MEB0"/>
<dbReference type="InterPro" id="IPR016181">
    <property type="entry name" value="Acyl_CoA_acyltransferase"/>
</dbReference>
<dbReference type="PROSITE" id="PS51186">
    <property type="entry name" value="GNAT"/>
    <property type="match status" value="1"/>
</dbReference>
<dbReference type="EMBL" id="VUMX01000012">
    <property type="protein sequence ID" value="MST87116.1"/>
    <property type="molecule type" value="Genomic_DNA"/>
</dbReference>
<accession>A0A6A8MEB0</accession>
<evidence type="ECO:0000313" key="4">
    <source>
        <dbReference type="EMBL" id="MST87116.1"/>
    </source>
</evidence>
<evidence type="ECO:0000313" key="5">
    <source>
        <dbReference type="Proteomes" id="UP000438120"/>
    </source>
</evidence>
<gene>
    <name evidence="4" type="ORF">FYJ62_05565</name>
</gene>
<dbReference type="Gene3D" id="3.40.630.30">
    <property type="match status" value="1"/>
</dbReference>
<dbReference type="Proteomes" id="UP000438120">
    <property type="component" value="Unassembled WGS sequence"/>
</dbReference>
<organism evidence="4 5">
    <name type="scientific">Lactobacillus porci</name>
    <dbReference type="NCBI Taxonomy" id="2012477"/>
    <lineage>
        <taxon>Bacteria</taxon>
        <taxon>Bacillati</taxon>
        <taxon>Bacillota</taxon>
        <taxon>Bacilli</taxon>
        <taxon>Lactobacillales</taxon>
        <taxon>Lactobacillaceae</taxon>
        <taxon>Lactobacillus</taxon>
    </lineage>
</organism>
<dbReference type="CDD" id="cd04301">
    <property type="entry name" value="NAT_SF"/>
    <property type="match status" value="1"/>
</dbReference>
<name>A0A6A8MEB0_9LACO</name>
<protein>
    <submittedName>
        <fullName evidence="4">GNAT family N-acetyltransferase</fullName>
    </submittedName>
</protein>
<feature type="domain" description="N-acetyltransferase" evidence="3">
    <location>
        <begin position="6"/>
        <end position="157"/>
    </location>
</feature>
<evidence type="ECO:0000259" key="3">
    <source>
        <dbReference type="PROSITE" id="PS51186"/>
    </source>
</evidence>
<dbReference type="Pfam" id="PF00583">
    <property type="entry name" value="Acetyltransf_1"/>
    <property type="match status" value="1"/>
</dbReference>
<keyword evidence="5" id="KW-1185">Reference proteome</keyword>
<evidence type="ECO:0000256" key="2">
    <source>
        <dbReference type="ARBA" id="ARBA00023315"/>
    </source>
</evidence>
<evidence type="ECO:0000256" key="1">
    <source>
        <dbReference type="ARBA" id="ARBA00022679"/>
    </source>
</evidence>
<proteinExistence type="predicted"/>
<dbReference type="GO" id="GO:0016747">
    <property type="term" value="F:acyltransferase activity, transferring groups other than amino-acyl groups"/>
    <property type="evidence" value="ECO:0007669"/>
    <property type="project" value="InterPro"/>
</dbReference>